<evidence type="ECO:0000313" key="2">
    <source>
        <dbReference type="Proteomes" id="UP001586593"/>
    </source>
</evidence>
<reference evidence="1 2" key="1">
    <citation type="journal article" date="2024" name="Commun. Biol.">
        <title>Comparative genomic analysis of thermophilic fungi reveals convergent evolutionary adaptations and gene losses.</title>
        <authorList>
            <person name="Steindorff A.S."/>
            <person name="Aguilar-Pontes M.V."/>
            <person name="Robinson A.J."/>
            <person name="Andreopoulos B."/>
            <person name="LaButti K."/>
            <person name="Kuo A."/>
            <person name="Mondo S."/>
            <person name="Riley R."/>
            <person name="Otillar R."/>
            <person name="Haridas S."/>
            <person name="Lipzen A."/>
            <person name="Grimwood J."/>
            <person name="Schmutz J."/>
            <person name="Clum A."/>
            <person name="Reid I.D."/>
            <person name="Moisan M.C."/>
            <person name="Butler G."/>
            <person name="Nguyen T.T.M."/>
            <person name="Dewar K."/>
            <person name="Conant G."/>
            <person name="Drula E."/>
            <person name="Henrissat B."/>
            <person name="Hansel C."/>
            <person name="Singer S."/>
            <person name="Hutchinson M.I."/>
            <person name="de Vries R.P."/>
            <person name="Natvig D.O."/>
            <person name="Powell A.J."/>
            <person name="Tsang A."/>
            <person name="Grigoriev I.V."/>
        </authorList>
    </citation>
    <scope>NUCLEOTIDE SEQUENCE [LARGE SCALE GENOMIC DNA]</scope>
    <source>
        <strain evidence="1 2">ATCC 24622</strain>
    </source>
</reference>
<sequence length="133" mass="15442">MVFRIRPQDVLKGLLCRFPCLRYFVNLEACLKSVGCMRLPKWLACSTLKWVRSYLPTLAAESAQTTFSANNVKRPLLVLYLSYEHFTCYVLNLWDGQAMLPLYDIYAGYGSLLARITANLYFHLHIPRHDDTF</sequence>
<accession>A0ABR3XM98</accession>
<dbReference type="Proteomes" id="UP001586593">
    <property type="component" value="Unassembled WGS sequence"/>
</dbReference>
<organism evidence="1 2">
    <name type="scientific">Phialemonium thermophilum</name>
    <dbReference type="NCBI Taxonomy" id="223376"/>
    <lineage>
        <taxon>Eukaryota</taxon>
        <taxon>Fungi</taxon>
        <taxon>Dikarya</taxon>
        <taxon>Ascomycota</taxon>
        <taxon>Pezizomycotina</taxon>
        <taxon>Sordariomycetes</taxon>
        <taxon>Sordariomycetidae</taxon>
        <taxon>Cephalothecales</taxon>
        <taxon>Cephalothecaceae</taxon>
        <taxon>Phialemonium</taxon>
    </lineage>
</organism>
<protein>
    <submittedName>
        <fullName evidence="1">Uncharacterized protein</fullName>
    </submittedName>
</protein>
<dbReference type="EMBL" id="JAZHXJ010000068">
    <property type="protein sequence ID" value="KAL1877113.1"/>
    <property type="molecule type" value="Genomic_DNA"/>
</dbReference>
<evidence type="ECO:0000313" key="1">
    <source>
        <dbReference type="EMBL" id="KAL1877113.1"/>
    </source>
</evidence>
<gene>
    <name evidence="1" type="ORF">VTK73DRAFT_8850</name>
</gene>
<keyword evidence="2" id="KW-1185">Reference proteome</keyword>
<name>A0ABR3XM98_9PEZI</name>
<comment type="caution">
    <text evidence="1">The sequence shown here is derived from an EMBL/GenBank/DDBJ whole genome shotgun (WGS) entry which is preliminary data.</text>
</comment>
<proteinExistence type="predicted"/>